<dbReference type="PANTHER" id="PTHR43875:SF15">
    <property type="entry name" value="TREHALOSE IMPORT ATP-BINDING PROTEIN SUGC"/>
    <property type="match status" value="1"/>
</dbReference>
<dbReference type="SUPFAM" id="SSF52540">
    <property type="entry name" value="P-loop containing nucleoside triphosphate hydrolases"/>
    <property type="match status" value="1"/>
</dbReference>
<evidence type="ECO:0000256" key="6">
    <source>
        <dbReference type="ARBA" id="ARBA00023136"/>
    </source>
</evidence>
<dbReference type="InterPro" id="IPR015853">
    <property type="entry name" value="ABC_transpr_FbpC"/>
</dbReference>
<dbReference type="AlphaFoldDB" id="A1WJG0"/>
<evidence type="ECO:0000256" key="1">
    <source>
        <dbReference type="ARBA" id="ARBA00022448"/>
    </source>
</evidence>
<evidence type="ECO:0000256" key="4">
    <source>
        <dbReference type="ARBA" id="ARBA00022840"/>
    </source>
</evidence>
<dbReference type="STRING" id="391735.Veis_2015"/>
<dbReference type="InterPro" id="IPR017871">
    <property type="entry name" value="ABC_transporter-like_CS"/>
</dbReference>
<dbReference type="Proteomes" id="UP000000374">
    <property type="component" value="Chromosome"/>
</dbReference>
<evidence type="ECO:0000259" key="7">
    <source>
        <dbReference type="PROSITE" id="PS50893"/>
    </source>
</evidence>
<proteinExistence type="predicted"/>
<dbReference type="FunFam" id="3.40.50.300:FF:000042">
    <property type="entry name" value="Maltose/maltodextrin ABC transporter, ATP-binding protein"/>
    <property type="match status" value="1"/>
</dbReference>
<dbReference type="GO" id="GO:0016887">
    <property type="term" value="F:ATP hydrolysis activity"/>
    <property type="evidence" value="ECO:0007669"/>
    <property type="project" value="InterPro"/>
</dbReference>
<dbReference type="PROSITE" id="PS00211">
    <property type="entry name" value="ABC_TRANSPORTER_1"/>
    <property type="match status" value="1"/>
</dbReference>
<dbReference type="Gene3D" id="2.40.50.140">
    <property type="entry name" value="Nucleic acid-binding proteins"/>
    <property type="match status" value="1"/>
</dbReference>
<keyword evidence="4" id="KW-0067">ATP-binding</keyword>
<dbReference type="InterPro" id="IPR003439">
    <property type="entry name" value="ABC_transporter-like_ATP-bd"/>
</dbReference>
<dbReference type="SMART" id="SM00382">
    <property type="entry name" value="AAA"/>
    <property type="match status" value="1"/>
</dbReference>
<dbReference type="InterPro" id="IPR003593">
    <property type="entry name" value="AAA+_ATPase"/>
</dbReference>
<dbReference type="RefSeq" id="WP_011809773.1">
    <property type="nucleotide sequence ID" value="NC_008786.1"/>
</dbReference>
<keyword evidence="5" id="KW-1278">Translocase</keyword>
<dbReference type="InterPro" id="IPR027417">
    <property type="entry name" value="P-loop_NTPase"/>
</dbReference>
<keyword evidence="2" id="KW-1003">Cell membrane</keyword>
<protein>
    <submittedName>
        <fullName evidence="8">ABC transporter related</fullName>
    </submittedName>
</protein>
<dbReference type="Gene3D" id="2.40.50.100">
    <property type="match status" value="1"/>
</dbReference>
<dbReference type="GO" id="GO:0015408">
    <property type="term" value="F:ABC-type ferric iron transporter activity"/>
    <property type="evidence" value="ECO:0007669"/>
    <property type="project" value="InterPro"/>
</dbReference>
<feature type="domain" description="ABC transporter" evidence="7">
    <location>
        <begin position="4"/>
        <end position="239"/>
    </location>
</feature>
<evidence type="ECO:0000256" key="5">
    <source>
        <dbReference type="ARBA" id="ARBA00022967"/>
    </source>
</evidence>
<name>A1WJG0_VEREI</name>
<keyword evidence="6" id="KW-0472">Membrane</keyword>
<dbReference type="KEGG" id="vei:Veis_2015"/>
<dbReference type="Gene3D" id="3.40.50.300">
    <property type="entry name" value="P-loop containing nucleotide triphosphate hydrolases"/>
    <property type="match status" value="1"/>
</dbReference>
<dbReference type="InterPro" id="IPR008995">
    <property type="entry name" value="Mo/tungstate-bd_C_term_dom"/>
</dbReference>
<dbReference type="Pfam" id="PF00005">
    <property type="entry name" value="ABC_tran"/>
    <property type="match status" value="1"/>
</dbReference>
<dbReference type="GeneID" id="76460600"/>
<dbReference type="PROSITE" id="PS50893">
    <property type="entry name" value="ABC_TRANSPORTER_2"/>
    <property type="match status" value="1"/>
</dbReference>
<dbReference type="InterPro" id="IPR013611">
    <property type="entry name" value="Transp-assoc_OB_typ2"/>
</dbReference>
<keyword evidence="9" id="KW-1185">Reference proteome</keyword>
<dbReference type="HOGENOM" id="CLU_000604_1_1_4"/>
<dbReference type="EMBL" id="CP000542">
    <property type="protein sequence ID" value="ABM57767.1"/>
    <property type="molecule type" value="Genomic_DNA"/>
</dbReference>
<dbReference type="Pfam" id="PF08402">
    <property type="entry name" value="TOBE_2"/>
    <property type="match status" value="1"/>
</dbReference>
<gene>
    <name evidence="8" type="ordered locus">Veis_2015</name>
</gene>
<keyword evidence="3" id="KW-0547">Nucleotide-binding</keyword>
<dbReference type="GO" id="GO:0055052">
    <property type="term" value="C:ATP-binding cassette (ABC) transporter complex, substrate-binding subunit-containing"/>
    <property type="evidence" value="ECO:0007669"/>
    <property type="project" value="TreeGrafter"/>
</dbReference>
<dbReference type="OrthoDB" id="9802264at2"/>
<sequence>MASLSLQDVSKIYTRKGRADNWAVKSVSMAIDDGEIIALLGSSGCGKTSTLRMIAGFESVSQGSIRIGDKTVNALAPAERNVAMAFEGYALYPPLTVYDNIAFGLLRGKVARDEVRRRVRHVAELLEIADILERYPPMLSGGQQQRVSLARALVRPADLYLLDEPMSQLEPQLRSLLRGRIKDYLIAHRMTSVFVTHDQTEAVALADRIAVMSDGVLQQFASPEALKERPANLFVAGFIGEPAMNLLPAVVAHRAGRLEVLLGGRQGHEALRVGFGPAARIAAAAGLQDGQAVQLGVRPHKVRLDTQPPGGDMPAAGGNAQPAGDNIVQGPLAFNQWQGDQSHIGVELGGHTLLVVTDGALDLAPHSRVTLELPLAALHLFDSHTQQAVLHGADL</sequence>
<evidence type="ECO:0000313" key="9">
    <source>
        <dbReference type="Proteomes" id="UP000000374"/>
    </source>
</evidence>
<dbReference type="InterPro" id="IPR012340">
    <property type="entry name" value="NA-bd_OB-fold"/>
</dbReference>
<keyword evidence="1" id="KW-0813">Transport</keyword>
<dbReference type="eggNOG" id="COG3842">
    <property type="taxonomic scope" value="Bacteria"/>
</dbReference>
<dbReference type="SUPFAM" id="SSF50331">
    <property type="entry name" value="MOP-like"/>
    <property type="match status" value="1"/>
</dbReference>
<evidence type="ECO:0000256" key="3">
    <source>
        <dbReference type="ARBA" id="ARBA00022741"/>
    </source>
</evidence>
<organism evidence="8 9">
    <name type="scientific">Verminephrobacter eiseniae (strain EF01-2)</name>
    <dbReference type="NCBI Taxonomy" id="391735"/>
    <lineage>
        <taxon>Bacteria</taxon>
        <taxon>Pseudomonadati</taxon>
        <taxon>Pseudomonadota</taxon>
        <taxon>Betaproteobacteria</taxon>
        <taxon>Burkholderiales</taxon>
        <taxon>Comamonadaceae</taxon>
        <taxon>Verminephrobacter</taxon>
    </lineage>
</organism>
<evidence type="ECO:0000313" key="8">
    <source>
        <dbReference type="EMBL" id="ABM57767.1"/>
    </source>
</evidence>
<dbReference type="InterPro" id="IPR047641">
    <property type="entry name" value="ABC_transpr_MalK/UgpC-like"/>
</dbReference>
<evidence type="ECO:0000256" key="2">
    <source>
        <dbReference type="ARBA" id="ARBA00022475"/>
    </source>
</evidence>
<dbReference type="CDD" id="cd03259">
    <property type="entry name" value="ABC_Carb_Solutes_like"/>
    <property type="match status" value="1"/>
</dbReference>
<dbReference type="PANTHER" id="PTHR43875">
    <property type="entry name" value="MALTODEXTRIN IMPORT ATP-BINDING PROTEIN MSMX"/>
    <property type="match status" value="1"/>
</dbReference>
<dbReference type="GO" id="GO:0005524">
    <property type="term" value="F:ATP binding"/>
    <property type="evidence" value="ECO:0007669"/>
    <property type="project" value="UniProtKB-KW"/>
</dbReference>
<accession>A1WJG0</accession>
<reference evidence="9" key="1">
    <citation type="submission" date="2006-12" db="EMBL/GenBank/DDBJ databases">
        <title>Complete sequence of chromosome 1 of Verminephrobacter eiseniae EF01-2.</title>
        <authorList>
            <person name="Copeland A."/>
            <person name="Lucas S."/>
            <person name="Lapidus A."/>
            <person name="Barry K."/>
            <person name="Detter J.C."/>
            <person name="Glavina del Rio T."/>
            <person name="Dalin E."/>
            <person name="Tice H."/>
            <person name="Pitluck S."/>
            <person name="Chertkov O."/>
            <person name="Brettin T."/>
            <person name="Bruce D."/>
            <person name="Han C."/>
            <person name="Tapia R."/>
            <person name="Gilna P."/>
            <person name="Schmutz J."/>
            <person name="Larimer F."/>
            <person name="Land M."/>
            <person name="Hauser L."/>
            <person name="Kyrpides N."/>
            <person name="Kim E."/>
            <person name="Stahl D."/>
            <person name="Richardson P."/>
        </authorList>
    </citation>
    <scope>NUCLEOTIDE SEQUENCE [LARGE SCALE GENOMIC DNA]</scope>
    <source>
        <strain evidence="9">EF01-2</strain>
    </source>
</reference>